<name>A0ABV6P9A5_9MICC</name>
<dbReference type="Pfam" id="PF01261">
    <property type="entry name" value="AP_endonuc_2"/>
    <property type="match status" value="1"/>
</dbReference>
<dbReference type="EMBL" id="JBHLUB010000002">
    <property type="protein sequence ID" value="MFC0581196.1"/>
    <property type="molecule type" value="Genomic_DNA"/>
</dbReference>
<sequence>MTHQLAVMNSTLPALLPAQFAAAAADAGYESVSLRIATSRAGEPFRLLPGSPELAQTKQVLADRGLSVLDLEFVTFTAKTRPEHWRWMVETAVELGAKYLNAGCKHEDRELFAEQVAALDAAAGEAEIRVLLEPIKFYSTVDYQEMAQLAQNLPNTGILLDALQLYRFAVRAADDISADTSGDTVEQLRERAAADVLAVADHTGVFQLCDMAVLDAPAEDPEFFEREARFERPLPGTGIVDISGIVRLLPEQTPISIESPNMEAARQHGNVGYLAELRRRAQQILGH</sequence>
<evidence type="ECO:0000313" key="3">
    <source>
        <dbReference type="EMBL" id="MFC0581196.1"/>
    </source>
</evidence>
<feature type="domain" description="Xylose isomerase-like TIM barrel" evidence="2">
    <location>
        <begin position="22"/>
        <end position="266"/>
    </location>
</feature>
<evidence type="ECO:0000256" key="1">
    <source>
        <dbReference type="ARBA" id="ARBA00023277"/>
    </source>
</evidence>
<keyword evidence="1" id="KW-0119">Carbohydrate metabolism</keyword>
<evidence type="ECO:0000313" key="4">
    <source>
        <dbReference type="Proteomes" id="UP001589862"/>
    </source>
</evidence>
<dbReference type="InterPro" id="IPR050312">
    <property type="entry name" value="IolE/XylAMocC-like"/>
</dbReference>
<proteinExistence type="predicted"/>
<gene>
    <name evidence="3" type="ORF">ACFFFR_02175</name>
</gene>
<dbReference type="Gene3D" id="3.20.20.150">
    <property type="entry name" value="Divalent-metal-dependent TIM barrel enzymes"/>
    <property type="match status" value="1"/>
</dbReference>
<keyword evidence="4" id="KW-1185">Reference proteome</keyword>
<dbReference type="InterPro" id="IPR013022">
    <property type="entry name" value="Xyl_isomerase-like_TIM-brl"/>
</dbReference>
<protein>
    <submittedName>
        <fullName evidence="3">TIM barrel protein</fullName>
    </submittedName>
</protein>
<dbReference type="RefSeq" id="WP_377457881.1">
    <property type="nucleotide sequence ID" value="NZ_JBHLUB010000002.1"/>
</dbReference>
<dbReference type="Proteomes" id="UP001589862">
    <property type="component" value="Unassembled WGS sequence"/>
</dbReference>
<dbReference type="InterPro" id="IPR036237">
    <property type="entry name" value="Xyl_isomerase-like_sf"/>
</dbReference>
<evidence type="ECO:0000259" key="2">
    <source>
        <dbReference type="Pfam" id="PF01261"/>
    </source>
</evidence>
<dbReference type="PANTHER" id="PTHR12110">
    <property type="entry name" value="HYDROXYPYRUVATE ISOMERASE"/>
    <property type="match status" value="1"/>
</dbReference>
<comment type="caution">
    <text evidence="3">The sequence shown here is derived from an EMBL/GenBank/DDBJ whole genome shotgun (WGS) entry which is preliminary data.</text>
</comment>
<dbReference type="PANTHER" id="PTHR12110:SF48">
    <property type="entry name" value="BLL3656 PROTEIN"/>
    <property type="match status" value="1"/>
</dbReference>
<reference evidence="3 4" key="1">
    <citation type="submission" date="2024-09" db="EMBL/GenBank/DDBJ databases">
        <authorList>
            <person name="Sun Q."/>
            <person name="Mori K."/>
        </authorList>
    </citation>
    <scope>NUCLEOTIDE SEQUENCE [LARGE SCALE GENOMIC DNA]</scope>
    <source>
        <strain evidence="3 4">NCAIM B.02604</strain>
    </source>
</reference>
<accession>A0ABV6P9A5</accession>
<dbReference type="SUPFAM" id="SSF51658">
    <property type="entry name" value="Xylose isomerase-like"/>
    <property type="match status" value="1"/>
</dbReference>
<organism evidence="3 4">
    <name type="scientific">Micrococcoides hystricis</name>
    <dbReference type="NCBI Taxonomy" id="1572761"/>
    <lineage>
        <taxon>Bacteria</taxon>
        <taxon>Bacillati</taxon>
        <taxon>Actinomycetota</taxon>
        <taxon>Actinomycetes</taxon>
        <taxon>Micrococcales</taxon>
        <taxon>Micrococcaceae</taxon>
        <taxon>Micrococcoides</taxon>
    </lineage>
</organism>